<evidence type="ECO:0000313" key="4">
    <source>
        <dbReference type="Proteomes" id="UP001610446"/>
    </source>
</evidence>
<protein>
    <submittedName>
        <fullName evidence="3">Carboxylesterase family protein</fullName>
    </submittedName>
</protein>
<organism evidence="3 4">
    <name type="scientific">Aspergillus pseudoustus</name>
    <dbReference type="NCBI Taxonomy" id="1810923"/>
    <lineage>
        <taxon>Eukaryota</taxon>
        <taxon>Fungi</taxon>
        <taxon>Dikarya</taxon>
        <taxon>Ascomycota</taxon>
        <taxon>Pezizomycotina</taxon>
        <taxon>Eurotiomycetes</taxon>
        <taxon>Eurotiomycetidae</taxon>
        <taxon>Eurotiales</taxon>
        <taxon>Aspergillaceae</taxon>
        <taxon>Aspergillus</taxon>
        <taxon>Aspergillus subgen. Nidulantes</taxon>
    </lineage>
</organism>
<comment type="caution">
    <text evidence="3">The sequence shown here is derived from an EMBL/GenBank/DDBJ whole genome shotgun (WGS) entry which is preliminary data.</text>
</comment>
<feature type="chain" id="PRO_5045248882" evidence="1">
    <location>
        <begin position="20"/>
        <end position="556"/>
    </location>
</feature>
<dbReference type="PROSITE" id="PS00941">
    <property type="entry name" value="CARBOXYLESTERASE_B_2"/>
    <property type="match status" value="1"/>
</dbReference>
<dbReference type="InterPro" id="IPR019819">
    <property type="entry name" value="Carboxylesterase_B_CS"/>
</dbReference>
<dbReference type="InterPro" id="IPR029058">
    <property type="entry name" value="AB_hydrolase_fold"/>
</dbReference>
<name>A0ABR4KYP1_9EURO</name>
<dbReference type="InterPro" id="IPR050309">
    <property type="entry name" value="Type-B_Carboxylest/Lipase"/>
</dbReference>
<evidence type="ECO:0000313" key="3">
    <source>
        <dbReference type="EMBL" id="KAL2857336.1"/>
    </source>
</evidence>
<proteinExistence type="predicted"/>
<dbReference type="SUPFAM" id="SSF53474">
    <property type="entry name" value="alpha/beta-Hydrolases"/>
    <property type="match status" value="1"/>
</dbReference>
<dbReference type="InterPro" id="IPR002018">
    <property type="entry name" value="CarbesteraseB"/>
</dbReference>
<dbReference type="Gene3D" id="3.40.50.1820">
    <property type="entry name" value="alpha/beta hydrolase"/>
    <property type="match status" value="1"/>
</dbReference>
<accession>A0ABR4KYP1</accession>
<keyword evidence="4" id="KW-1185">Reference proteome</keyword>
<evidence type="ECO:0000259" key="2">
    <source>
        <dbReference type="Pfam" id="PF00135"/>
    </source>
</evidence>
<dbReference type="Pfam" id="PF00135">
    <property type="entry name" value="COesterase"/>
    <property type="match status" value="1"/>
</dbReference>
<reference evidence="3 4" key="1">
    <citation type="submission" date="2024-07" db="EMBL/GenBank/DDBJ databases">
        <title>Section-level genome sequencing and comparative genomics of Aspergillus sections Usti and Cavernicolus.</title>
        <authorList>
            <consortium name="Lawrence Berkeley National Laboratory"/>
            <person name="Nybo J.L."/>
            <person name="Vesth T.C."/>
            <person name="Theobald S."/>
            <person name="Frisvad J.C."/>
            <person name="Larsen T.O."/>
            <person name="Kjaerboelling I."/>
            <person name="Rothschild-Mancinelli K."/>
            <person name="Lyhne E.K."/>
            <person name="Kogle M.E."/>
            <person name="Barry K."/>
            <person name="Clum A."/>
            <person name="Na H."/>
            <person name="Ledsgaard L."/>
            <person name="Lin J."/>
            <person name="Lipzen A."/>
            <person name="Kuo A."/>
            <person name="Riley R."/>
            <person name="Mondo S."/>
            <person name="Labutti K."/>
            <person name="Haridas S."/>
            <person name="Pangalinan J."/>
            <person name="Salamov A.A."/>
            <person name="Simmons B.A."/>
            <person name="Magnuson J.K."/>
            <person name="Chen J."/>
            <person name="Drula E."/>
            <person name="Henrissat B."/>
            <person name="Wiebenga A."/>
            <person name="Lubbers R.J."/>
            <person name="Gomes A.C."/>
            <person name="Makela M.R."/>
            <person name="Stajich J."/>
            <person name="Grigoriev I.V."/>
            <person name="Mortensen U.H."/>
            <person name="De Vries R.P."/>
            <person name="Baker S.E."/>
            <person name="Andersen M.R."/>
        </authorList>
    </citation>
    <scope>NUCLEOTIDE SEQUENCE [LARGE SCALE GENOMIC DNA]</scope>
    <source>
        <strain evidence="3 4">CBS 123904</strain>
    </source>
</reference>
<dbReference type="Proteomes" id="UP001610446">
    <property type="component" value="Unassembled WGS sequence"/>
</dbReference>
<sequence>MLVLGTLFALAAASAPALTLPANIGVAFEPGNDLPLLKLPYGTWRARQHDHKEDVYTFRNIRYAAPPIGKLRWSKPAGPDKIYGIQDGSYGPNCIQAPIPEGFFMPGLENLSRNAAEDCLFLDVYVPGEVLRKRQSKVPVVVWIHGGAFVSGSKDQAVGAGYYNGTSLIHRADNNLIIISINYRLGAFGFLAGKPLHDHGTFNAGLHDQRAALSWVQKYIHLLGGDPDNISAWGQSAGAGSLIYHLIAEGGKLDPLFRRVVLQSPAFETNANIQTSYKRFEEFAEAVGCPSKGEEALRCLRSANSTALKNANEQVFLGISSPVPDGRHIQSPALVEYAKGNTWKQVDSVIISHVLDEGTLSIRDPVPEGQLQGFIVGSLPPNSSAQANKITNLFESLYANATEKKKLSAVYTYLFFTCNLRAVLNSYQNTTWSFQYSFLDGDINGMHASDMPATWYTSQAQDKAIYNGTVSEPLFSQFQRYLTNHARTGNPNMPGSRNYELKHWPKVSGLHEDVPRNVLNMHNAGFELISDEQMSKRVCDAWTRALVEAVEGLSSR</sequence>
<feature type="domain" description="Carboxylesterase type B" evidence="2">
    <location>
        <begin position="37"/>
        <end position="521"/>
    </location>
</feature>
<dbReference type="EMBL" id="JBFXLU010000004">
    <property type="protein sequence ID" value="KAL2857336.1"/>
    <property type="molecule type" value="Genomic_DNA"/>
</dbReference>
<dbReference type="PANTHER" id="PTHR11559">
    <property type="entry name" value="CARBOXYLESTERASE"/>
    <property type="match status" value="1"/>
</dbReference>
<keyword evidence="1" id="KW-0732">Signal</keyword>
<evidence type="ECO:0000256" key="1">
    <source>
        <dbReference type="SAM" id="SignalP"/>
    </source>
</evidence>
<gene>
    <name evidence="3" type="ORF">BJY01DRAFT_231072</name>
</gene>
<feature type="signal peptide" evidence="1">
    <location>
        <begin position="1"/>
        <end position="19"/>
    </location>
</feature>